<evidence type="ECO:0000256" key="8">
    <source>
        <dbReference type="SAM" id="Phobius"/>
    </source>
</evidence>
<dbReference type="PANTHER" id="PTHR43047">
    <property type="entry name" value="TWO-COMPONENT HISTIDINE PROTEIN KINASE"/>
    <property type="match status" value="1"/>
</dbReference>
<dbReference type="EMBL" id="CDMZ01003613">
    <property type="protein sequence ID" value="CEM47005.1"/>
    <property type="molecule type" value="Genomic_DNA"/>
</dbReference>
<name>A0A0G4HRQ8_9ALVE</name>
<dbReference type="PROSITE" id="PS50110">
    <property type="entry name" value="RESPONSE_REGULATORY"/>
    <property type="match status" value="1"/>
</dbReference>
<feature type="compositionally biased region" description="Polar residues" evidence="7">
    <location>
        <begin position="680"/>
        <end position="692"/>
    </location>
</feature>
<evidence type="ECO:0000259" key="10">
    <source>
        <dbReference type="PROSITE" id="PS50110"/>
    </source>
</evidence>
<keyword evidence="3 6" id="KW-0597">Phosphoprotein</keyword>
<comment type="catalytic activity">
    <reaction evidence="1">
        <text>ATP + protein L-histidine = ADP + protein N-phospho-L-histidine.</text>
        <dbReference type="EC" id="2.7.13.3"/>
    </reaction>
</comment>
<feature type="region of interest" description="Disordered" evidence="7">
    <location>
        <begin position="474"/>
        <end position="498"/>
    </location>
</feature>
<dbReference type="SMART" id="SM00388">
    <property type="entry name" value="HisKA"/>
    <property type="match status" value="1"/>
</dbReference>
<dbReference type="GO" id="GO:0009927">
    <property type="term" value="F:histidine phosphotransfer kinase activity"/>
    <property type="evidence" value="ECO:0007669"/>
    <property type="project" value="TreeGrafter"/>
</dbReference>
<keyword evidence="8" id="KW-0812">Transmembrane</keyword>
<protein>
    <recommendedName>
        <fullName evidence="2">histidine kinase</fullName>
        <ecNumber evidence="2">2.7.13.3</ecNumber>
    </recommendedName>
</protein>
<dbReference type="CDD" id="cd17546">
    <property type="entry name" value="REC_hyHK_CKI1_RcsC-like"/>
    <property type="match status" value="1"/>
</dbReference>
<keyword evidence="8" id="KW-1133">Transmembrane helix</keyword>
<feature type="region of interest" description="Disordered" evidence="7">
    <location>
        <begin position="531"/>
        <end position="568"/>
    </location>
</feature>
<dbReference type="PhylomeDB" id="A0A0G4HRQ8"/>
<evidence type="ECO:0000259" key="9">
    <source>
        <dbReference type="PROSITE" id="PS50109"/>
    </source>
</evidence>
<dbReference type="Gene3D" id="3.40.50.2300">
    <property type="match status" value="1"/>
</dbReference>
<dbReference type="GO" id="GO:0000155">
    <property type="term" value="F:phosphorelay sensor kinase activity"/>
    <property type="evidence" value="ECO:0007669"/>
    <property type="project" value="InterPro"/>
</dbReference>
<feature type="domain" description="Histidine kinase" evidence="9">
    <location>
        <begin position="242"/>
        <end position="650"/>
    </location>
</feature>
<reference evidence="11" key="1">
    <citation type="submission" date="2014-11" db="EMBL/GenBank/DDBJ databases">
        <authorList>
            <person name="Otto D Thomas"/>
            <person name="Naeem Raeece"/>
        </authorList>
    </citation>
    <scope>NUCLEOTIDE SEQUENCE</scope>
</reference>
<dbReference type="Pfam" id="PF02518">
    <property type="entry name" value="HATPase_c"/>
    <property type="match status" value="1"/>
</dbReference>
<feature type="transmembrane region" description="Helical" evidence="8">
    <location>
        <begin position="35"/>
        <end position="56"/>
    </location>
</feature>
<proteinExistence type="predicted"/>
<sequence length="898" mass="97596">MSVQTQTPVAKRGAPSQAKGHQVLPKKSSRGQKQYLSWVLPLSFVFMLLAFVPTYYFCKMETAGMILFPCYLACLSWALLPNFSKKTKAGERGGKRKGKAKKGAHLEGDETEKDEWQCVIGMLLSLPFLYGSMGMRTANEFLFIELGGAALWTKMLLIPMPFRHFRHYVAIVVLDCLLFMLTAVVLMKPSVPDVVRLTLYCVNEACVAWGVRRMMGDALRKAIRESEIRKATEETMKRFISYIMHEMRNPLSGARLLVSEFHDTVKIPQQQGAQKNGGSGVSQDHSVTLNSVQIGGGSLVCCCKAVLSQDERMKLLQLTEMLESQLGKMAAVCNDVLQLERLERGAFEFEFRAVDLREWAEGVGARGAAAFATRRSLGGEGDGSGSFSFEGSSRCPEFMWTFEESEKSRGMLEETPQGVADFVRLEQVVDNFLSNSRKFTGVGGSVCLTFGIRKLTSSEEASLKSFVLANSTQTQIATAEEEEDQEEEKEGGGGGAIHDQWCRRVRPFFSGQYTQRSSTAAAACTVTHSRSSASGLQPSLNTEERSISSQAGGETQGAHKSPPRAPAHRWAALRISVKDTGAGLREDDLPKLFKPYSQIRAGELQNGGGTGLGLSICKSFVEVHGGGRIFAESEGPGKGATFSCELFLPLVSPPAPAPAPVAPNDPPKLEGLAAERSKTQEGQTPPTASTKVFKSDDSDQEEEEGSAQGFSPMSSKSPESAPVATLRNALRLSKRRSLSLDRQAGGKEKEKASLNILLVDDDRFVLFATCAVVRRLGHNVETAENGSVAVEKIRGRLLDQQKRGFDLIILDNNMPGMSGPETAQKITALFQGSDSSFESSEGNTPDVPLSHKPLLIGCTGETSEATGDAFAAAGVSHVLHKPLRKEDLRKVLQSAHPN</sequence>
<dbReference type="InterPro" id="IPR003661">
    <property type="entry name" value="HisK_dim/P_dom"/>
</dbReference>
<keyword evidence="5" id="KW-0418">Kinase</keyword>
<keyword evidence="8" id="KW-0472">Membrane</keyword>
<feature type="transmembrane region" description="Helical" evidence="8">
    <location>
        <begin position="168"/>
        <end position="187"/>
    </location>
</feature>
<feature type="compositionally biased region" description="Acidic residues" evidence="7">
    <location>
        <begin position="479"/>
        <end position="489"/>
    </location>
</feature>
<evidence type="ECO:0000256" key="6">
    <source>
        <dbReference type="PROSITE-ProRule" id="PRU00169"/>
    </source>
</evidence>
<dbReference type="AlphaFoldDB" id="A0A0G4HRQ8"/>
<feature type="transmembrane region" description="Helical" evidence="8">
    <location>
        <begin position="62"/>
        <end position="80"/>
    </location>
</feature>
<dbReference type="PANTHER" id="PTHR43047:SF66">
    <property type="entry name" value="HISKA"/>
    <property type="match status" value="1"/>
</dbReference>
<evidence type="ECO:0000256" key="3">
    <source>
        <dbReference type="ARBA" id="ARBA00022553"/>
    </source>
</evidence>
<dbReference type="InterPro" id="IPR004358">
    <property type="entry name" value="Sig_transdc_His_kin-like_C"/>
</dbReference>
<feature type="compositionally biased region" description="Basic residues" evidence="7">
    <location>
        <begin position="94"/>
        <end position="103"/>
    </location>
</feature>
<evidence type="ECO:0000256" key="2">
    <source>
        <dbReference type="ARBA" id="ARBA00012438"/>
    </source>
</evidence>
<dbReference type="EC" id="2.7.13.3" evidence="2"/>
<dbReference type="SUPFAM" id="SSF52172">
    <property type="entry name" value="CheY-like"/>
    <property type="match status" value="1"/>
</dbReference>
<evidence type="ECO:0000256" key="7">
    <source>
        <dbReference type="SAM" id="MobiDB-lite"/>
    </source>
</evidence>
<dbReference type="SUPFAM" id="SSF55874">
    <property type="entry name" value="ATPase domain of HSP90 chaperone/DNA topoisomerase II/histidine kinase"/>
    <property type="match status" value="1"/>
</dbReference>
<feature type="region of interest" description="Disordered" evidence="7">
    <location>
        <begin position="675"/>
        <end position="724"/>
    </location>
</feature>
<dbReference type="PRINTS" id="PR00344">
    <property type="entry name" value="BCTRLSENSOR"/>
</dbReference>
<dbReference type="GO" id="GO:0005886">
    <property type="term" value="C:plasma membrane"/>
    <property type="evidence" value="ECO:0007669"/>
    <property type="project" value="TreeGrafter"/>
</dbReference>
<feature type="region of interest" description="Disordered" evidence="7">
    <location>
        <begin position="87"/>
        <end position="108"/>
    </location>
</feature>
<evidence type="ECO:0000313" key="11">
    <source>
        <dbReference type="EMBL" id="CEM47005.1"/>
    </source>
</evidence>
<dbReference type="VEuPathDB" id="CryptoDB:Cvel_8132"/>
<dbReference type="InterPro" id="IPR005467">
    <property type="entry name" value="His_kinase_dom"/>
</dbReference>
<evidence type="ECO:0000256" key="1">
    <source>
        <dbReference type="ARBA" id="ARBA00000085"/>
    </source>
</evidence>
<feature type="modified residue" description="4-aspartylphosphate" evidence="6">
    <location>
        <position position="811"/>
    </location>
</feature>
<evidence type="ECO:0000256" key="5">
    <source>
        <dbReference type="ARBA" id="ARBA00022777"/>
    </source>
</evidence>
<dbReference type="InterPro" id="IPR001789">
    <property type="entry name" value="Sig_transdc_resp-reg_receiver"/>
</dbReference>
<dbReference type="Gene3D" id="3.30.565.10">
    <property type="entry name" value="Histidine kinase-like ATPase, C-terminal domain"/>
    <property type="match status" value="1"/>
</dbReference>
<keyword evidence="4" id="KW-0808">Transferase</keyword>
<dbReference type="InterPro" id="IPR011006">
    <property type="entry name" value="CheY-like_superfamily"/>
</dbReference>
<accession>A0A0G4HRQ8</accession>
<dbReference type="InterPro" id="IPR036890">
    <property type="entry name" value="HATPase_C_sf"/>
</dbReference>
<organism evidence="11">
    <name type="scientific">Chromera velia CCMP2878</name>
    <dbReference type="NCBI Taxonomy" id="1169474"/>
    <lineage>
        <taxon>Eukaryota</taxon>
        <taxon>Sar</taxon>
        <taxon>Alveolata</taxon>
        <taxon>Colpodellida</taxon>
        <taxon>Chromeraceae</taxon>
        <taxon>Chromera</taxon>
    </lineage>
</organism>
<dbReference type="Gene3D" id="1.10.287.130">
    <property type="match status" value="1"/>
</dbReference>
<feature type="region of interest" description="Disordered" evidence="7">
    <location>
        <begin position="1"/>
        <end position="26"/>
    </location>
</feature>
<feature type="domain" description="Response regulatory" evidence="10">
    <location>
        <begin position="755"/>
        <end position="896"/>
    </location>
</feature>
<dbReference type="PROSITE" id="PS50109">
    <property type="entry name" value="HIS_KIN"/>
    <property type="match status" value="1"/>
</dbReference>
<feature type="compositionally biased region" description="Polar residues" evidence="7">
    <location>
        <begin position="531"/>
        <end position="553"/>
    </location>
</feature>
<evidence type="ECO:0000256" key="4">
    <source>
        <dbReference type="ARBA" id="ARBA00022679"/>
    </source>
</evidence>
<feature type="compositionally biased region" description="Polar residues" evidence="7">
    <location>
        <begin position="708"/>
        <end position="718"/>
    </location>
</feature>
<gene>
    <name evidence="11" type="ORF">Cvel_8132</name>
</gene>
<dbReference type="SMART" id="SM00387">
    <property type="entry name" value="HATPase_c"/>
    <property type="match status" value="1"/>
</dbReference>
<dbReference type="CDD" id="cd00082">
    <property type="entry name" value="HisKA"/>
    <property type="match status" value="1"/>
</dbReference>
<dbReference type="InterPro" id="IPR003594">
    <property type="entry name" value="HATPase_dom"/>
</dbReference>
<dbReference type="Pfam" id="PF00072">
    <property type="entry name" value="Response_reg"/>
    <property type="match status" value="1"/>
</dbReference>
<dbReference type="SMART" id="SM00448">
    <property type="entry name" value="REC"/>
    <property type="match status" value="1"/>
</dbReference>